<evidence type="ECO:0000259" key="18">
    <source>
        <dbReference type="PROSITE" id="PS51975"/>
    </source>
</evidence>
<dbReference type="GO" id="GO:0006298">
    <property type="term" value="P:mismatch repair"/>
    <property type="evidence" value="ECO:0007669"/>
    <property type="project" value="TreeGrafter"/>
</dbReference>
<comment type="catalytic activity">
    <reaction evidence="1 14 15 16">
        <text>Endonucleolytic cleavage to 5'-phosphomonoester.</text>
        <dbReference type="EC" id="3.1.26.4"/>
    </reaction>
</comment>
<dbReference type="SUPFAM" id="SSF53098">
    <property type="entry name" value="Ribonuclease H-like"/>
    <property type="match status" value="1"/>
</dbReference>
<dbReference type="FunFam" id="3.30.420.10:FF:000006">
    <property type="entry name" value="Ribonuclease HII"/>
    <property type="match status" value="1"/>
</dbReference>
<accession>A0A1I6QIA5</accession>
<evidence type="ECO:0000256" key="1">
    <source>
        <dbReference type="ARBA" id="ARBA00000077"/>
    </source>
</evidence>
<comment type="cofactor">
    <cofactor evidence="14 15">
        <name>Mn(2+)</name>
        <dbReference type="ChEBI" id="CHEBI:29035"/>
    </cofactor>
    <cofactor evidence="14 15">
        <name>Mg(2+)</name>
        <dbReference type="ChEBI" id="CHEBI:18420"/>
    </cofactor>
    <text evidence="14 15">Manganese or magnesium. Binds 1 divalent metal ion per monomer in the absence of substrate. May bind a second metal ion after substrate binding.</text>
</comment>
<dbReference type="NCBIfam" id="NF000594">
    <property type="entry name" value="PRK00015.1-1"/>
    <property type="match status" value="1"/>
</dbReference>
<comment type="similarity">
    <text evidence="5 14 16">Belongs to the RNase HII family.</text>
</comment>
<keyword evidence="12 14" id="KW-0378">Hydrolase</keyword>
<dbReference type="HAMAP" id="MF_00052_B">
    <property type="entry name" value="RNase_HII_B"/>
    <property type="match status" value="1"/>
</dbReference>
<evidence type="ECO:0000256" key="7">
    <source>
        <dbReference type="ARBA" id="ARBA00019179"/>
    </source>
</evidence>
<keyword evidence="17" id="KW-0175">Coiled coil</keyword>
<evidence type="ECO:0000256" key="2">
    <source>
        <dbReference type="ARBA" id="ARBA00001946"/>
    </source>
</evidence>
<dbReference type="GO" id="GO:0004523">
    <property type="term" value="F:RNA-DNA hybrid ribonuclease activity"/>
    <property type="evidence" value="ECO:0007669"/>
    <property type="project" value="UniProtKB-UniRule"/>
</dbReference>
<dbReference type="Proteomes" id="UP000198660">
    <property type="component" value="Unassembled WGS sequence"/>
</dbReference>
<dbReference type="CDD" id="cd07182">
    <property type="entry name" value="RNase_HII_bacteria_HII_like"/>
    <property type="match status" value="1"/>
</dbReference>
<comment type="subcellular location">
    <subcellularLocation>
        <location evidence="4 14">Cytoplasm</location>
    </subcellularLocation>
</comment>
<evidence type="ECO:0000256" key="6">
    <source>
        <dbReference type="ARBA" id="ARBA00012180"/>
    </source>
</evidence>
<comment type="cofactor">
    <cofactor evidence="2">
        <name>Mg(2+)</name>
        <dbReference type="ChEBI" id="CHEBI:18420"/>
    </cofactor>
</comment>
<evidence type="ECO:0000313" key="20">
    <source>
        <dbReference type="Proteomes" id="UP000198660"/>
    </source>
</evidence>
<dbReference type="GO" id="GO:0043137">
    <property type="term" value="P:DNA replication, removal of RNA primer"/>
    <property type="evidence" value="ECO:0007669"/>
    <property type="project" value="TreeGrafter"/>
</dbReference>
<evidence type="ECO:0000256" key="10">
    <source>
        <dbReference type="ARBA" id="ARBA00022723"/>
    </source>
</evidence>
<dbReference type="Pfam" id="PF01351">
    <property type="entry name" value="RNase_HII"/>
    <property type="match status" value="1"/>
</dbReference>
<keyword evidence="11 14" id="KW-0255">Endonuclease</keyword>
<reference evidence="20" key="1">
    <citation type="submission" date="2016-10" db="EMBL/GenBank/DDBJ databases">
        <authorList>
            <person name="Varghese N."/>
            <person name="Submissions S."/>
        </authorList>
    </citation>
    <scope>NUCLEOTIDE SEQUENCE [LARGE SCALE GENOMIC DNA]</scope>
    <source>
        <strain evidence="20">DSM 45789</strain>
    </source>
</reference>
<feature type="binding site" evidence="14 15">
    <location>
        <position position="79"/>
    </location>
    <ligand>
        <name>a divalent metal cation</name>
        <dbReference type="ChEBI" id="CHEBI:60240"/>
    </ligand>
</feature>
<dbReference type="InterPro" id="IPR022898">
    <property type="entry name" value="RNase_HII"/>
</dbReference>
<feature type="coiled-coil region" evidence="17">
    <location>
        <begin position="32"/>
        <end position="59"/>
    </location>
</feature>
<keyword evidence="20" id="KW-1185">Reference proteome</keyword>
<dbReference type="GO" id="GO:0003723">
    <property type="term" value="F:RNA binding"/>
    <property type="evidence" value="ECO:0007669"/>
    <property type="project" value="UniProtKB-UniRule"/>
</dbReference>
<comment type="function">
    <text evidence="3 14 16">Endonuclease that specifically degrades the RNA of RNA-DNA hybrids.</text>
</comment>
<feature type="binding site" evidence="14 15">
    <location>
        <position position="170"/>
    </location>
    <ligand>
        <name>a divalent metal cation</name>
        <dbReference type="ChEBI" id="CHEBI:60240"/>
    </ligand>
</feature>
<feature type="binding site" evidence="14 15">
    <location>
        <position position="78"/>
    </location>
    <ligand>
        <name>a divalent metal cation</name>
        <dbReference type="ChEBI" id="CHEBI:60240"/>
    </ligand>
</feature>
<evidence type="ECO:0000256" key="5">
    <source>
        <dbReference type="ARBA" id="ARBA00007383"/>
    </source>
</evidence>
<dbReference type="InterPro" id="IPR001352">
    <property type="entry name" value="RNase_HII/HIII"/>
</dbReference>
<keyword evidence="9 14" id="KW-0540">Nuclease</keyword>
<evidence type="ECO:0000256" key="8">
    <source>
        <dbReference type="ARBA" id="ARBA00022490"/>
    </source>
</evidence>
<keyword evidence="10 14" id="KW-0479">Metal-binding</keyword>
<dbReference type="OrthoDB" id="9803420at2"/>
<evidence type="ECO:0000313" key="19">
    <source>
        <dbReference type="EMBL" id="SFS52050.1"/>
    </source>
</evidence>
<dbReference type="Gene3D" id="3.30.420.10">
    <property type="entry name" value="Ribonuclease H-like superfamily/Ribonuclease H"/>
    <property type="match status" value="1"/>
</dbReference>
<dbReference type="NCBIfam" id="NF000595">
    <property type="entry name" value="PRK00015.1-3"/>
    <property type="match status" value="1"/>
</dbReference>
<keyword evidence="8 14" id="KW-0963">Cytoplasm</keyword>
<dbReference type="RefSeq" id="WP_091834911.1">
    <property type="nucleotide sequence ID" value="NZ_FPAA01000003.1"/>
</dbReference>
<proteinExistence type="inferred from homology"/>
<dbReference type="GO" id="GO:0005737">
    <property type="term" value="C:cytoplasm"/>
    <property type="evidence" value="ECO:0007669"/>
    <property type="project" value="UniProtKB-SubCell"/>
</dbReference>
<evidence type="ECO:0000256" key="15">
    <source>
        <dbReference type="PROSITE-ProRule" id="PRU01319"/>
    </source>
</evidence>
<dbReference type="InterPro" id="IPR036397">
    <property type="entry name" value="RNaseH_sf"/>
</dbReference>
<evidence type="ECO:0000256" key="17">
    <source>
        <dbReference type="SAM" id="Coils"/>
    </source>
</evidence>
<dbReference type="EMBL" id="FPAA01000003">
    <property type="protein sequence ID" value="SFS52050.1"/>
    <property type="molecule type" value="Genomic_DNA"/>
</dbReference>
<feature type="domain" description="RNase H type-2" evidence="18">
    <location>
        <begin position="72"/>
        <end position="256"/>
    </location>
</feature>
<dbReference type="GO" id="GO:0032299">
    <property type="term" value="C:ribonuclease H2 complex"/>
    <property type="evidence" value="ECO:0007669"/>
    <property type="project" value="TreeGrafter"/>
</dbReference>
<evidence type="ECO:0000256" key="11">
    <source>
        <dbReference type="ARBA" id="ARBA00022759"/>
    </source>
</evidence>
<evidence type="ECO:0000256" key="3">
    <source>
        <dbReference type="ARBA" id="ARBA00004065"/>
    </source>
</evidence>
<dbReference type="InterPro" id="IPR012337">
    <property type="entry name" value="RNaseH-like_sf"/>
</dbReference>
<dbReference type="EC" id="3.1.26.4" evidence="6 14"/>
<evidence type="ECO:0000256" key="4">
    <source>
        <dbReference type="ARBA" id="ARBA00004496"/>
    </source>
</evidence>
<dbReference type="PANTHER" id="PTHR10954:SF18">
    <property type="entry name" value="RIBONUCLEASE HII"/>
    <property type="match status" value="1"/>
</dbReference>
<dbReference type="PANTHER" id="PTHR10954">
    <property type="entry name" value="RIBONUCLEASE H2 SUBUNIT A"/>
    <property type="match status" value="1"/>
</dbReference>
<dbReference type="PROSITE" id="PS51975">
    <property type="entry name" value="RNASE_H_2"/>
    <property type="match status" value="1"/>
</dbReference>
<protein>
    <recommendedName>
        <fullName evidence="7 14">Ribonuclease HII</fullName>
        <shortName evidence="14">RNase HII</shortName>
        <ecNumber evidence="6 14">3.1.26.4</ecNumber>
    </recommendedName>
</protein>
<dbReference type="AlphaFoldDB" id="A0A1I6QIA5"/>
<evidence type="ECO:0000256" key="13">
    <source>
        <dbReference type="ARBA" id="ARBA00023211"/>
    </source>
</evidence>
<evidence type="ECO:0000256" key="12">
    <source>
        <dbReference type="ARBA" id="ARBA00022801"/>
    </source>
</evidence>
<evidence type="ECO:0000256" key="14">
    <source>
        <dbReference type="HAMAP-Rule" id="MF_00052"/>
    </source>
</evidence>
<evidence type="ECO:0000256" key="9">
    <source>
        <dbReference type="ARBA" id="ARBA00022722"/>
    </source>
</evidence>
<name>A0A1I6QIA5_9BACL</name>
<gene>
    <name evidence="14" type="primary">rnhB</name>
    <name evidence="19" type="ORF">SAMN05444972_103164</name>
</gene>
<sequence length="256" mass="28673">MKATETIRQIECRLQNEEVDPNWVKELLLDPRVGVQSRAKAYLRRLERLRKEQERMNNLWKFERTYWQNGYPMIAGLDEAGRGPLAGPVTAAAVILPENFDVSGLDDSKKLSAEARQRLRHRIEQEAIAVGVGMVDASTIDEINILQATYLAMRQALQSLAVQPNFLLIDAIELPEPSIPQKGIIKGDALSHSIAAASIIAKTVRDEWMMKAAENFPGYGFDRHMGYGTAEHLGALDELGPCDIHRRSFGPVTNRL</sequence>
<keyword evidence="13 14" id="KW-0464">Manganese</keyword>
<evidence type="ECO:0000256" key="16">
    <source>
        <dbReference type="RuleBase" id="RU003515"/>
    </source>
</evidence>
<dbReference type="InterPro" id="IPR024567">
    <property type="entry name" value="RNase_HII/HIII_dom"/>
</dbReference>
<organism evidence="19 20">
    <name type="scientific">Marininema halotolerans</name>
    <dbReference type="NCBI Taxonomy" id="1155944"/>
    <lineage>
        <taxon>Bacteria</taxon>
        <taxon>Bacillati</taxon>
        <taxon>Bacillota</taxon>
        <taxon>Bacilli</taxon>
        <taxon>Bacillales</taxon>
        <taxon>Thermoactinomycetaceae</taxon>
        <taxon>Marininema</taxon>
    </lineage>
</organism>
<dbReference type="GO" id="GO:0030145">
    <property type="term" value="F:manganese ion binding"/>
    <property type="evidence" value="ECO:0007669"/>
    <property type="project" value="UniProtKB-UniRule"/>
</dbReference>